<dbReference type="PANTHER" id="PTHR46082:SF6">
    <property type="entry name" value="AAA+ ATPASE DOMAIN-CONTAINING PROTEIN-RELATED"/>
    <property type="match status" value="1"/>
</dbReference>
<dbReference type="PANTHER" id="PTHR46082">
    <property type="entry name" value="ATP/GTP-BINDING PROTEIN-RELATED"/>
    <property type="match status" value="1"/>
</dbReference>
<accession>A0ABQ0G4C2</accession>
<evidence type="ECO:0000313" key="3">
    <source>
        <dbReference type="Proteomes" id="UP001628179"/>
    </source>
</evidence>
<protein>
    <submittedName>
        <fullName evidence="2">Uncharacterized protein</fullName>
    </submittedName>
</protein>
<dbReference type="Proteomes" id="UP001628179">
    <property type="component" value="Unassembled WGS sequence"/>
</dbReference>
<dbReference type="InterPro" id="IPR053137">
    <property type="entry name" value="NLR-like"/>
</dbReference>
<organism evidence="2 3">
    <name type="scientific">Madurella fahalii</name>
    <dbReference type="NCBI Taxonomy" id="1157608"/>
    <lineage>
        <taxon>Eukaryota</taxon>
        <taxon>Fungi</taxon>
        <taxon>Dikarya</taxon>
        <taxon>Ascomycota</taxon>
        <taxon>Pezizomycotina</taxon>
        <taxon>Sordariomycetes</taxon>
        <taxon>Sordariomycetidae</taxon>
        <taxon>Sordariales</taxon>
        <taxon>Sordariales incertae sedis</taxon>
        <taxon>Madurella</taxon>
    </lineage>
</organism>
<dbReference type="SUPFAM" id="SSF48452">
    <property type="entry name" value="TPR-like"/>
    <property type="match status" value="2"/>
</dbReference>
<dbReference type="GeneID" id="98173559"/>
<sequence length="744" mass="82920">MGQKASTPLESLDALPDRSHEANGNAVQSPHDSAKALVMEGSFAAAVDLAQHAVEKNKTRLGLEHPLTLACMFELGKALHGDGRIEKALHVFQELLPLNEKVHGLAHDCTLETLDAICQELCNMGKYEQSLLHLDDERQRYEQVLGLENERTIRVLVDIANMSKLLGKIDEASLTFSLALGRSKNGLGDRHHITLGIRNDIRGLKGPVAPTLEQMKSLLRQKHLPIPAKPFPIYLQQLRGLLNDSFWGEAAFFWVDWTCLPQWTATAPRTAEEEQYFRRVLASIPRLVRDCSFLAQFHDFRSRLWVLFEVAAFTFSRAEPVGLPCTDIFKKHLSQMKGDGVRIVLDKYQYNCTNKGDREWVITQLEILLALRKTVPSIHTRRQILDAIDNSVVRYCDHKEVNVEIDEERGVLKAGETTYQFNPLPVDDGIPDSVSEVRIAGDHAMQLERALRRAGQSVEDTGIGEMAREYGRAGDHKIAEVLHRLALERCDDPVNSHDLLVNLENQERVWQSQDPMVMKSIEEQALESEERGRFSEAQLIHLSLLEQRKASLGPCHIDTRRSICNLARSFRLGGNAEGAHLVCAIALAICDFSLGPWHPESRAVLGNLAEAVLLRGKPGLARGYFRQHLERTLAITERDDPEAFPPKFFLHALVQEGELLIVQGEEGATVQIMGYAPQDTGRLNSNPALAMAAGGAASSILQEVGENDTKGGGQSHHVKGGGLILLDLEKADFIFNRYIIARTS</sequence>
<feature type="region of interest" description="Disordered" evidence="1">
    <location>
        <begin position="1"/>
        <end position="31"/>
    </location>
</feature>
<comment type="caution">
    <text evidence="2">The sequence shown here is derived from an EMBL/GenBank/DDBJ whole genome shotgun (WGS) entry which is preliminary data.</text>
</comment>
<proteinExistence type="predicted"/>
<reference evidence="2 3" key="1">
    <citation type="submission" date="2024-09" db="EMBL/GenBank/DDBJ databases">
        <title>Itraconazole resistance in Madurella fahalii resulting from another homologue of gene encoding cytochrome P450 14-alpha sterol demethylase (CYP51).</title>
        <authorList>
            <person name="Yoshioka I."/>
            <person name="Fahal A.H."/>
            <person name="Kaneko S."/>
            <person name="Yaguchi T."/>
        </authorList>
    </citation>
    <scope>NUCLEOTIDE SEQUENCE [LARGE SCALE GENOMIC DNA]</scope>
    <source>
        <strain evidence="2 3">IFM 68171</strain>
    </source>
</reference>
<dbReference type="RefSeq" id="XP_070914337.1">
    <property type="nucleotide sequence ID" value="XM_071058236.1"/>
</dbReference>
<dbReference type="EMBL" id="BAAFSV010000002">
    <property type="protein sequence ID" value="GAB1312604.1"/>
    <property type="molecule type" value="Genomic_DNA"/>
</dbReference>
<evidence type="ECO:0000256" key="1">
    <source>
        <dbReference type="SAM" id="MobiDB-lite"/>
    </source>
</evidence>
<gene>
    <name evidence="2" type="ORF">MFIFM68171_02814</name>
</gene>
<keyword evidence="3" id="KW-1185">Reference proteome</keyword>
<dbReference type="Gene3D" id="1.25.40.10">
    <property type="entry name" value="Tetratricopeptide repeat domain"/>
    <property type="match status" value="2"/>
</dbReference>
<evidence type="ECO:0000313" key="2">
    <source>
        <dbReference type="EMBL" id="GAB1312604.1"/>
    </source>
</evidence>
<dbReference type="InterPro" id="IPR011990">
    <property type="entry name" value="TPR-like_helical_dom_sf"/>
</dbReference>
<name>A0ABQ0G4C2_9PEZI</name>